<keyword evidence="4" id="KW-1133">Transmembrane helix</keyword>
<protein>
    <submittedName>
        <fullName evidence="5">Ribosomal protein S3</fullName>
    </submittedName>
</protein>
<reference evidence="5" key="1">
    <citation type="journal article" date="2016" name="Genome Biol. Evol.">
        <title>Red Algal Mitochondrial Genomes are More Complete than Previously Reported.</title>
        <authorList>
            <person name="Salomaki E.D."/>
            <person name="Lane C.E."/>
        </authorList>
    </citation>
    <scope>NUCLEOTIDE SEQUENCE</scope>
</reference>
<dbReference type="GO" id="GO:0005840">
    <property type="term" value="C:ribosome"/>
    <property type="evidence" value="ECO:0007669"/>
    <property type="project" value="UniProtKB-KW"/>
</dbReference>
<keyword evidence="2 5" id="KW-0689">Ribosomal protein</keyword>
<organism evidence="5">
    <name type="scientific">Vertebrata lanosa</name>
    <dbReference type="NCBI Taxonomy" id="1261582"/>
    <lineage>
        <taxon>Eukaryota</taxon>
        <taxon>Rhodophyta</taxon>
        <taxon>Florideophyceae</taxon>
        <taxon>Rhodymeniophycidae</taxon>
        <taxon>Ceramiales</taxon>
        <taxon>Rhodomelaceae</taxon>
        <taxon>Polysiphonioideae</taxon>
        <taxon>Vertebrata</taxon>
    </lineage>
</organism>
<dbReference type="EMBL" id="KX687880">
    <property type="protein sequence ID" value="APC24941.1"/>
    <property type="molecule type" value="Genomic_DNA"/>
</dbReference>
<feature type="transmembrane region" description="Helical" evidence="4">
    <location>
        <begin position="110"/>
        <end position="132"/>
    </location>
</feature>
<proteinExistence type="inferred from homology"/>
<keyword evidence="5" id="KW-0496">Mitochondrion</keyword>
<sequence length="233" mass="27951">MTKNINLFGKCLGLTTYWSQQFQFYNKNLFFFKKYFFLLNLIKKLIDKKVIFNIEFVFFLYIKFFISKNSLNIYISLYNLKNKLLSKLLNFLFDILNQYNINNLPINIKVFILMNFYLSVQFLKNLIFYLILKNRYTPKKIFNFITHFLKSNFNSSLISISKTGLKKKILLGFKIQLNGRFESTKNSMAKKINLKFGKTNSTSLINHIIFYEHVFYSKLGLSNLKVWLFYDLN</sequence>
<keyword evidence="4" id="KW-0812">Transmembrane</keyword>
<gene>
    <name evidence="5" type="primary">rps3</name>
</gene>
<evidence type="ECO:0000256" key="2">
    <source>
        <dbReference type="ARBA" id="ARBA00022980"/>
    </source>
</evidence>
<dbReference type="InterPro" id="IPR036419">
    <property type="entry name" value="Ribosomal_S3_C_sf"/>
</dbReference>
<evidence type="ECO:0000256" key="4">
    <source>
        <dbReference type="SAM" id="Phobius"/>
    </source>
</evidence>
<evidence type="ECO:0000256" key="1">
    <source>
        <dbReference type="ARBA" id="ARBA00010761"/>
    </source>
</evidence>
<keyword evidence="3" id="KW-0687">Ribonucleoprotein</keyword>
<evidence type="ECO:0000313" key="5">
    <source>
        <dbReference type="EMBL" id="APC24941.1"/>
    </source>
</evidence>
<dbReference type="AlphaFoldDB" id="A0A1J0F7J4"/>
<geneLocation type="mitochondrion" evidence="5"/>
<dbReference type="GO" id="GO:1990904">
    <property type="term" value="C:ribonucleoprotein complex"/>
    <property type="evidence" value="ECO:0007669"/>
    <property type="project" value="UniProtKB-KW"/>
</dbReference>
<evidence type="ECO:0000256" key="3">
    <source>
        <dbReference type="ARBA" id="ARBA00023274"/>
    </source>
</evidence>
<keyword evidence="4" id="KW-0472">Membrane</keyword>
<accession>A0A1J0F7J4</accession>
<dbReference type="SUPFAM" id="SSF54821">
    <property type="entry name" value="Ribosomal protein S3 C-terminal domain"/>
    <property type="match status" value="1"/>
</dbReference>
<dbReference type="RefSeq" id="YP_009325900.1">
    <property type="nucleotide sequence ID" value="NC_032003.1"/>
</dbReference>
<name>A0A1J0F7J4_9FLOR</name>
<dbReference type="GeneID" id="30413234"/>
<dbReference type="Gene3D" id="3.30.1140.32">
    <property type="entry name" value="Ribosomal protein S3, C-terminal domain"/>
    <property type="match status" value="1"/>
</dbReference>
<comment type="similarity">
    <text evidence="1">Belongs to the universal ribosomal protein uS3 family.</text>
</comment>